<name>A0A3N0XQG0_ANAGA</name>
<dbReference type="EMBL" id="RJVU01061481">
    <property type="protein sequence ID" value="ROJ35248.1"/>
    <property type="molecule type" value="Genomic_DNA"/>
</dbReference>
<evidence type="ECO:0000313" key="4">
    <source>
        <dbReference type="Proteomes" id="UP000281406"/>
    </source>
</evidence>
<evidence type="ECO:0000256" key="1">
    <source>
        <dbReference type="SAM" id="MobiDB-lite"/>
    </source>
</evidence>
<dbReference type="Gene3D" id="2.40.50.40">
    <property type="match status" value="1"/>
</dbReference>
<dbReference type="EMBL" id="RJVU01063774">
    <property type="protein sequence ID" value="ROJ22955.1"/>
    <property type="molecule type" value="Genomic_DNA"/>
</dbReference>
<comment type="caution">
    <text evidence="2">The sequence shown here is derived from an EMBL/GenBank/DDBJ whole genome shotgun (WGS) entry which is preliminary data.</text>
</comment>
<organism evidence="2 4">
    <name type="scientific">Anabarilius grahami</name>
    <name type="common">Kanglang fish</name>
    <name type="synonym">Barilius grahami</name>
    <dbReference type="NCBI Taxonomy" id="495550"/>
    <lineage>
        <taxon>Eukaryota</taxon>
        <taxon>Metazoa</taxon>
        <taxon>Chordata</taxon>
        <taxon>Craniata</taxon>
        <taxon>Vertebrata</taxon>
        <taxon>Euteleostomi</taxon>
        <taxon>Actinopterygii</taxon>
        <taxon>Neopterygii</taxon>
        <taxon>Teleostei</taxon>
        <taxon>Ostariophysi</taxon>
        <taxon>Cypriniformes</taxon>
        <taxon>Xenocyprididae</taxon>
        <taxon>Xenocypridinae</taxon>
        <taxon>Xenocypridinae incertae sedis</taxon>
        <taxon>Anabarilius</taxon>
    </lineage>
</organism>
<reference evidence="2 4" key="1">
    <citation type="submission" date="2018-10" db="EMBL/GenBank/DDBJ databases">
        <title>Genome assembly for a Yunnan-Guizhou Plateau 3E fish, Anabarilius grahami (Regan), and its evolutionary and genetic applications.</title>
        <authorList>
            <person name="Jiang W."/>
        </authorList>
    </citation>
    <scope>NUCLEOTIDE SEQUENCE [LARGE SCALE GENOMIC DNA]</scope>
    <source>
        <strain evidence="2">AG-KIZ</strain>
        <tissue evidence="2">Muscle</tissue>
    </source>
</reference>
<feature type="compositionally biased region" description="Low complexity" evidence="1">
    <location>
        <begin position="1"/>
        <end position="24"/>
    </location>
</feature>
<dbReference type="AlphaFoldDB" id="A0A3N0XQG0"/>
<evidence type="ECO:0000313" key="2">
    <source>
        <dbReference type="EMBL" id="ROJ22955.1"/>
    </source>
</evidence>
<sequence>MISTTTNTTPTPETETSTSTTEPPKVTRIDTLQLKTEISETTTEDHPDCCLTVTNTRTDEDIVDYHIQDSSLCPIRAIHNCGEQHNLLFSGRRLGPGVHTEPEQKKNIYRHTSAGRVIRGGETHIRN</sequence>
<accession>A0A3N0XQG0</accession>
<protein>
    <submittedName>
        <fullName evidence="2">Uncharacterized protein</fullName>
    </submittedName>
</protein>
<dbReference type="Proteomes" id="UP000281406">
    <property type="component" value="Unassembled WGS sequence"/>
</dbReference>
<gene>
    <name evidence="2" type="ORF">DPX16_2331</name>
    <name evidence="3" type="ORF">DPX16_2762</name>
</gene>
<evidence type="ECO:0000313" key="3">
    <source>
        <dbReference type="EMBL" id="ROJ35248.1"/>
    </source>
</evidence>
<feature type="region of interest" description="Disordered" evidence="1">
    <location>
        <begin position="1"/>
        <end position="30"/>
    </location>
</feature>
<proteinExistence type="predicted"/>
<keyword evidence="4" id="KW-1185">Reference proteome</keyword>